<organism evidence="1 2">
    <name type="scientific">Paenibacillus sabuli</name>
    <dbReference type="NCBI Taxonomy" id="2772509"/>
    <lineage>
        <taxon>Bacteria</taxon>
        <taxon>Bacillati</taxon>
        <taxon>Bacillota</taxon>
        <taxon>Bacilli</taxon>
        <taxon>Bacillales</taxon>
        <taxon>Paenibacillaceae</taxon>
        <taxon>Paenibacillus</taxon>
    </lineage>
</organism>
<dbReference type="Proteomes" id="UP000621560">
    <property type="component" value="Unassembled WGS sequence"/>
</dbReference>
<dbReference type="AlphaFoldDB" id="A0A927BNP0"/>
<proteinExistence type="predicted"/>
<keyword evidence="2" id="KW-1185">Reference proteome</keyword>
<evidence type="ECO:0000313" key="2">
    <source>
        <dbReference type="Proteomes" id="UP000621560"/>
    </source>
</evidence>
<dbReference type="RefSeq" id="WP_190914053.1">
    <property type="nucleotide sequence ID" value="NZ_JACXIZ010000006.1"/>
</dbReference>
<reference evidence="1" key="1">
    <citation type="submission" date="2020-09" db="EMBL/GenBank/DDBJ databases">
        <title>A novel bacterium of genus Paenibacillus, isolated from South China Sea.</title>
        <authorList>
            <person name="Huang H."/>
            <person name="Mo K."/>
            <person name="Hu Y."/>
        </authorList>
    </citation>
    <scope>NUCLEOTIDE SEQUENCE</scope>
    <source>
        <strain evidence="1">IB182496</strain>
    </source>
</reference>
<name>A0A927BNP0_9BACL</name>
<comment type="caution">
    <text evidence="1">The sequence shown here is derived from an EMBL/GenBank/DDBJ whole genome shotgun (WGS) entry which is preliminary data.</text>
</comment>
<sequence>MRRFWLTIVLLVVALGGIGGYYGARAAEELPPFRLVTLEGDAELAEPIALNLVYGSRAESEFLRIDEAGSHYSTNQSVFDDLFRYNYRYPEVEALVEAHRGFMRGKLIGDYYTDEEWVLHAVIDYERVAKEQLDAYFELNWLKVDTGKSAGGRYRIEAMQGLRGYANVIGLQRRDQELHVLVQYSGSNASDEQHLGVLDYVVSTEDGGLLRTVPVYEATGMNANSSISAVGDNQVSHPDDYALLNVRIREEEPESPSVTVSGNRIAVEAAPTASQYYSYRYETGELVPITIEPDELVRSEAERTWQGLYYRDGVLTRLEQADGRIVLHRYDVTGQTEHSRTELQAEQFGDSMFYSPGLDGDRLYAVVSGDPYRSADGSFDREGIYVIVVDSTSGELLYKGEVQYDGPAEEAAGHLAGLYSFNLYVRP</sequence>
<gene>
    <name evidence="1" type="ORF">IDH44_01640</name>
</gene>
<protein>
    <submittedName>
        <fullName evidence="1">Uncharacterized protein</fullName>
    </submittedName>
</protein>
<dbReference type="EMBL" id="JACXIZ010000006">
    <property type="protein sequence ID" value="MBD2843881.1"/>
    <property type="molecule type" value="Genomic_DNA"/>
</dbReference>
<accession>A0A927BNP0</accession>
<evidence type="ECO:0000313" key="1">
    <source>
        <dbReference type="EMBL" id="MBD2843881.1"/>
    </source>
</evidence>